<dbReference type="InterPro" id="IPR032104">
    <property type="entry name" value="Spaetzle"/>
</dbReference>
<evidence type="ECO:0000259" key="6">
    <source>
        <dbReference type="Pfam" id="PF16077"/>
    </source>
</evidence>
<feature type="compositionally biased region" description="Basic and acidic residues" evidence="4">
    <location>
        <begin position="163"/>
        <end position="173"/>
    </location>
</feature>
<dbReference type="Pfam" id="PF16077">
    <property type="entry name" value="Spaetzle"/>
    <property type="match status" value="1"/>
</dbReference>
<feature type="region of interest" description="Disordered" evidence="4">
    <location>
        <begin position="442"/>
        <end position="531"/>
    </location>
</feature>
<dbReference type="GO" id="GO:0005121">
    <property type="term" value="F:Toll binding"/>
    <property type="evidence" value="ECO:0007669"/>
    <property type="project" value="TreeGrafter"/>
</dbReference>
<feature type="signal peptide" evidence="5">
    <location>
        <begin position="1"/>
        <end position="20"/>
    </location>
</feature>
<dbReference type="PANTHER" id="PTHR23199">
    <property type="entry name" value="NEUROTROPHIN 1-RELATED"/>
    <property type="match status" value="1"/>
</dbReference>
<dbReference type="AlphaFoldDB" id="A0A0C9QXP4"/>
<gene>
    <name evidence="7" type="primary">spz_2</name>
    <name evidence="7" type="ORF">g.14997</name>
</gene>
<evidence type="ECO:0000256" key="2">
    <source>
        <dbReference type="ARBA" id="ARBA00023157"/>
    </source>
</evidence>
<sequence length="599" mass="67799">MTRMVFTALAVLILFGKARADDNGNFFESEDQISSKISTSLRIGNGHLKNRTEMIQGTVSTGLPMTEKEAIAERALRGNTTRDLVLPTDLSIARIITEDTPEEEDLGETLPEAQELRFQRPGTRRRPLYRPNPPRRPTNQPTNRRNVFPVEGPLRSPMRPNRRPQEIREARQPTESDCTFFTKTVCLETINYPHEAIARSLRGNKDMVSSLLTDFSPQDNNYPKALPLESHVDNRFENKYENNEIKRRSDHSSFDNFEEGFTCPSQVMYARPQLARAVSGVWKYIVNTAEHTQTLRLEKCSSPKSSCSFISENYRSSCMQVYNYHRLLTWDSSLGLHMDIFKVPSCCSCHVQGYAELYPPIQKDPRPTPDEKFPGADFATEQGEDDAFKRPTSYLTKFKPSNPDNNFGINSDFNTDLPPYLQYPPGFIDKFLVSSGGNKHIADAGSSHRPSFALPGRQNRPKKPSSPANPRPYDKLPQQHAPNTRAPGYKGPAKGVKRPGRPVRPYRRESTGDEETSPAPINEGIEQQNDQETDASLKLHNGGFDEEYQEPNRRVNYNYHPIIDFFKPEASRLQAPEALSTQPATIESTGNSWKPMISA</sequence>
<feature type="domain" description="Spaetzle" evidence="6">
    <location>
        <begin position="262"/>
        <end position="351"/>
    </location>
</feature>
<feature type="chain" id="PRO_5002201822" evidence="5">
    <location>
        <begin position="21"/>
        <end position="599"/>
    </location>
</feature>
<feature type="compositionally biased region" description="Basic and acidic residues" evidence="4">
    <location>
        <begin position="363"/>
        <end position="374"/>
    </location>
</feature>
<dbReference type="InterPro" id="IPR029034">
    <property type="entry name" value="Cystine-knot_cytokine"/>
</dbReference>
<reference evidence="7" key="1">
    <citation type="submission" date="2015-01" db="EMBL/GenBank/DDBJ databases">
        <title>Transcriptome Assembly of Fopius arisanus.</title>
        <authorList>
            <person name="Geib S."/>
        </authorList>
    </citation>
    <scope>NUCLEOTIDE SEQUENCE</scope>
</reference>
<proteinExistence type="predicted"/>
<dbReference type="EMBL" id="GBYB01005447">
    <property type="protein sequence ID" value="JAG75214.1"/>
    <property type="molecule type" value="Transcribed_RNA"/>
</dbReference>
<dbReference type="PANTHER" id="PTHR23199:SF12">
    <property type="entry name" value="NEUROTROPHIN 1-RELATED"/>
    <property type="match status" value="1"/>
</dbReference>
<evidence type="ECO:0000256" key="5">
    <source>
        <dbReference type="SAM" id="SignalP"/>
    </source>
</evidence>
<organism evidence="7">
    <name type="scientific">Fopius arisanus</name>
    <dbReference type="NCBI Taxonomy" id="64838"/>
    <lineage>
        <taxon>Eukaryota</taxon>
        <taxon>Metazoa</taxon>
        <taxon>Ecdysozoa</taxon>
        <taxon>Arthropoda</taxon>
        <taxon>Hexapoda</taxon>
        <taxon>Insecta</taxon>
        <taxon>Pterygota</taxon>
        <taxon>Neoptera</taxon>
        <taxon>Endopterygota</taxon>
        <taxon>Hymenoptera</taxon>
        <taxon>Apocrita</taxon>
        <taxon>Ichneumonoidea</taxon>
        <taxon>Braconidae</taxon>
        <taxon>Opiinae</taxon>
        <taxon>Fopius</taxon>
    </lineage>
</organism>
<feature type="region of interest" description="Disordered" evidence="4">
    <location>
        <begin position="118"/>
        <end position="173"/>
    </location>
</feature>
<accession>A0A0C9QXP4</accession>
<dbReference type="GO" id="GO:0005615">
    <property type="term" value="C:extracellular space"/>
    <property type="evidence" value="ECO:0007669"/>
    <property type="project" value="UniProtKB-ARBA"/>
</dbReference>
<dbReference type="Gene3D" id="2.10.90.10">
    <property type="entry name" value="Cystine-knot cytokines"/>
    <property type="match status" value="1"/>
</dbReference>
<dbReference type="GO" id="GO:0008083">
    <property type="term" value="F:growth factor activity"/>
    <property type="evidence" value="ECO:0007669"/>
    <property type="project" value="TreeGrafter"/>
</dbReference>
<dbReference type="SUPFAM" id="SSF57501">
    <property type="entry name" value="Cystine-knot cytokines"/>
    <property type="match status" value="1"/>
</dbReference>
<dbReference type="InterPro" id="IPR052444">
    <property type="entry name" value="Spz/Toll_ligand-like"/>
</dbReference>
<keyword evidence="1 5" id="KW-0732">Signal</keyword>
<keyword evidence="3" id="KW-0325">Glycoprotein</keyword>
<evidence type="ECO:0000256" key="1">
    <source>
        <dbReference type="ARBA" id="ARBA00022729"/>
    </source>
</evidence>
<feature type="compositionally biased region" description="Basic residues" evidence="4">
    <location>
        <begin position="495"/>
        <end position="505"/>
    </location>
</feature>
<protein>
    <submittedName>
        <fullName evidence="7">Spz_2 protein</fullName>
    </submittedName>
</protein>
<evidence type="ECO:0000256" key="3">
    <source>
        <dbReference type="ARBA" id="ARBA00023180"/>
    </source>
</evidence>
<evidence type="ECO:0000256" key="4">
    <source>
        <dbReference type="SAM" id="MobiDB-lite"/>
    </source>
</evidence>
<name>A0A0C9QXP4_9HYME</name>
<evidence type="ECO:0000313" key="7">
    <source>
        <dbReference type="EMBL" id="JAG75214.1"/>
    </source>
</evidence>
<dbReference type="GO" id="GO:0021556">
    <property type="term" value="P:central nervous system formation"/>
    <property type="evidence" value="ECO:0007669"/>
    <property type="project" value="TreeGrafter"/>
</dbReference>
<feature type="region of interest" description="Disordered" evidence="4">
    <location>
        <begin position="360"/>
        <end position="386"/>
    </location>
</feature>
<feature type="region of interest" description="Disordered" evidence="4">
    <location>
        <begin position="576"/>
        <end position="599"/>
    </location>
</feature>
<keyword evidence="2" id="KW-1015">Disulfide bond</keyword>
<dbReference type="GO" id="GO:0045087">
    <property type="term" value="P:innate immune response"/>
    <property type="evidence" value="ECO:0007669"/>
    <property type="project" value="TreeGrafter"/>
</dbReference>
<feature type="compositionally biased region" description="Low complexity" evidence="4">
    <location>
        <begin position="137"/>
        <end position="146"/>
    </location>
</feature>
<feature type="compositionally biased region" description="Polar residues" evidence="4">
    <location>
        <begin position="579"/>
        <end position="592"/>
    </location>
</feature>